<keyword evidence="1" id="KW-0472">Membrane</keyword>
<protein>
    <submittedName>
        <fullName evidence="2">Uncharacterized protein MANES_02G068300</fullName>
    </submittedName>
</protein>
<accession>A0A2P2K3D0</accession>
<keyword evidence="1" id="KW-0812">Transmembrane</keyword>
<feature type="transmembrane region" description="Helical" evidence="1">
    <location>
        <begin position="33"/>
        <end position="56"/>
    </location>
</feature>
<dbReference type="EMBL" id="GGEC01019742">
    <property type="protein sequence ID" value="MBX00226.1"/>
    <property type="molecule type" value="Transcribed_RNA"/>
</dbReference>
<sequence length="59" mass="6684">MIWCPIVAKVFILLVVTLQKCFLQEITCGLIATLLPVACLACHGWGLWPSAFRIWARRL</sequence>
<keyword evidence="1" id="KW-1133">Transmembrane helix</keyword>
<name>A0A2P2K3D0_RHIMU</name>
<evidence type="ECO:0000313" key="2">
    <source>
        <dbReference type="EMBL" id="MBX00226.1"/>
    </source>
</evidence>
<dbReference type="AlphaFoldDB" id="A0A2P2K3D0"/>
<organism evidence="2">
    <name type="scientific">Rhizophora mucronata</name>
    <name type="common">Asiatic mangrove</name>
    <dbReference type="NCBI Taxonomy" id="61149"/>
    <lineage>
        <taxon>Eukaryota</taxon>
        <taxon>Viridiplantae</taxon>
        <taxon>Streptophyta</taxon>
        <taxon>Embryophyta</taxon>
        <taxon>Tracheophyta</taxon>
        <taxon>Spermatophyta</taxon>
        <taxon>Magnoliopsida</taxon>
        <taxon>eudicotyledons</taxon>
        <taxon>Gunneridae</taxon>
        <taxon>Pentapetalae</taxon>
        <taxon>rosids</taxon>
        <taxon>fabids</taxon>
        <taxon>Malpighiales</taxon>
        <taxon>Rhizophoraceae</taxon>
        <taxon>Rhizophora</taxon>
    </lineage>
</organism>
<reference evidence="2" key="1">
    <citation type="submission" date="2018-02" db="EMBL/GenBank/DDBJ databases">
        <title>Rhizophora mucronata_Transcriptome.</title>
        <authorList>
            <person name="Meera S.P."/>
            <person name="Sreeshan A."/>
            <person name="Augustine A."/>
        </authorList>
    </citation>
    <scope>NUCLEOTIDE SEQUENCE</scope>
    <source>
        <tissue evidence="2">Leaf</tissue>
    </source>
</reference>
<evidence type="ECO:0000256" key="1">
    <source>
        <dbReference type="SAM" id="Phobius"/>
    </source>
</evidence>
<proteinExistence type="predicted"/>